<sequence length="167" mass="19140">MFHPQNRAHLQITVQNLSQIMFWSVDQNRYYADELLRDSGASSKRSIKPSTSPDDVELLNEALHHLELAAADPLWRELQTQEDVPYLVYNLGRPIFEAWTRTAHPIDSGESDSAAVAGYMHRDRLRGLRDLVVSQPLISEDSLVDMGHNTAEEDIKQRARYEASLRR</sequence>
<name>A0AAD6UUE6_9AGAR</name>
<keyword evidence="2" id="KW-1185">Reference proteome</keyword>
<proteinExistence type="predicted"/>
<dbReference type="EMBL" id="JARJCW010000104">
    <property type="protein sequence ID" value="KAJ7193840.1"/>
    <property type="molecule type" value="Genomic_DNA"/>
</dbReference>
<reference evidence="1" key="1">
    <citation type="submission" date="2023-03" db="EMBL/GenBank/DDBJ databases">
        <title>Massive genome expansion in bonnet fungi (Mycena s.s.) driven by repeated elements and novel gene families across ecological guilds.</title>
        <authorList>
            <consortium name="Lawrence Berkeley National Laboratory"/>
            <person name="Harder C.B."/>
            <person name="Miyauchi S."/>
            <person name="Viragh M."/>
            <person name="Kuo A."/>
            <person name="Thoen E."/>
            <person name="Andreopoulos B."/>
            <person name="Lu D."/>
            <person name="Skrede I."/>
            <person name="Drula E."/>
            <person name="Henrissat B."/>
            <person name="Morin E."/>
            <person name="Kohler A."/>
            <person name="Barry K."/>
            <person name="LaButti K."/>
            <person name="Morin E."/>
            <person name="Salamov A."/>
            <person name="Lipzen A."/>
            <person name="Mereny Z."/>
            <person name="Hegedus B."/>
            <person name="Baldrian P."/>
            <person name="Stursova M."/>
            <person name="Weitz H."/>
            <person name="Taylor A."/>
            <person name="Grigoriev I.V."/>
            <person name="Nagy L.G."/>
            <person name="Martin F."/>
            <person name="Kauserud H."/>
        </authorList>
    </citation>
    <scope>NUCLEOTIDE SEQUENCE</scope>
    <source>
        <strain evidence="1">9144</strain>
    </source>
</reference>
<organism evidence="1 2">
    <name type="scientific">Mycena pura</name>
    <dbReference type="NCBI Taxonomy" id="153505"/>
    <lineage>
        <taxon>Eukaryota</taxon>
        <taxon>Fungi</taxon>
        <taxon>Dikarya</taxon>
        <taxon>Basidiomycota</taxon>
        <taxon>Agaricomycotina</taxon>
        <taxon>Agaricomycetes</taxon>
        <taxon>Agaricomycetidae</taxon>
        <taxon>Agaricales</taxon>
        <taxon>Marasmiineae</taxon>
        <taxon>Mycenaceae</taxon>
        <taxon>Mycena</taxon>
    </lineage>
</organism>
<evidence type="ECO:0000313" key="2">
    <source>
        <dbReference type="Proteomes" id="UP001219525"/>
    </source>
</evidence>
<gene>
    <name evidence="1" type="ORF">GGX14DRAFT_13938</name>
</gene>
<protein>
    <submittedName>
        <fullName evidence="1">Uncharacterized protein</fullName>
    </submittedName>
</protein>
<evidence type="ECO:0000313" key="1">
    <source>
        <dbReference type="EMBL" id="KAJ7193840.1"/>
    </source>
</evidence>
<dbReference type="AlphaFoldDB" id="A0AAD6UUE6"/>
<dbReference type="Proteomes" id="UP001219525">
    <property type="component" value="Unassembled WGS sequence"/>
</dbReference>
<accession>A0AAD6UUE6</accession>
<comment type="caution">
    <text evidence="1">The sequence shown here is derived from an EMBL/GenBank/DDBJ whole genome shotgun (WGS) entry which is preliminary data.</text>
</comment>